<accession>A0A139GTM8</accession>
<gene>
    <name evidence="2" type="ORF">AC578_6998</name>
</gene>
<reference evidence="2 3" key="1">
    <citation type="submission" date="2015-07" db="EMBL/GenBank/DDBJ databases">
        <title>Comparative genomics of the Sigatoka disease complex on banana suggests a link between parallel evolutionary changes in Pseudocercospora fijiensis and Pseudocercospora eumusae and increased virulence on the banana host.</title>
        <authorList>
            <person name="Chang T.-C."/>
            <person name="Salvucci A."/>
            <person name="Crous P.W."/>
            <person name="Stergiopoulos I."/>
        </authorList>
    </citation>
    <scope>NUCLEOTIDE SEQUENCE [LARGE SCALE GENOMIC DNA]</scope>
    <source>
        <strain evidence="2 3">CBS 114824</strain>
    </source>
</reference>
<feature type="region of interest" description="Disordered" evidence="1">
    <location>
        <begin position="97"/>
        <end position="232"/>
    </location>
</feature>
<dbReference type="OrthoDB" id="10398453at2759"/>
<evidence type="ECO:0000313" key="3">
    <source>
        <dbReference type="Proteomes" id="UP000070133"/>
    </source>
</evidence>
<feature type="compositionally biased region" description="Basic residues" evidence="1">
    <location>
        <begin position="374"/>
        <end position="386"/>
    </location>
</feature>
<keyword evidence="3" id="KW-1185">Reference proteome</keyword>
<dbReference type="AlphaFoldDB" id="A0A139GTM8"/>
<feature type="compositionally biased region" description="Basic residues" evidence="1">
    <location>
        <begin position="139"/>
        <end position="154"/>
    </location>
</feature>
<dbReference type="Proteomes" id="UP000070133">
    <property type="component" value="Unassembled WGS sequence"/>
</dbReference>
<feature type="compositionally biased region" description="Basic and acidic residues" evidence="1">
    <location>
        <begin position="155"/>
        <end position="170"/>
    </location>
</feature>
<proteinExistence type="predicted"/>
<feature type="compositionally biased region" description="Acidic residues" evidence="1">
    <location>
        <begin position="204"/>
        <end position="223"/>
    </location>
</feature>
<feature type="region of interest" description="Disordered" evidence="1">
    <location>
        <begin position="536"/>
        <end position="591"/>
    </location>
</feature>
<dbReference type="EMBL" id="LFZN01000462">
    <property type="protein sequence ID" value="KXS93553.1"/>
    <property type="molecule type" value="Genomic_DNA"/>
</dbReference>
<feature type="compositionally biased region" description="Basic residues" evidence="1">
    <location>
        <begin position="184"/>
        <end position="200"/>
    </location>
</feature>
<feature type="compositionally biased region" description="Basic residues" evidence="1">
    <location>
        <begin position="573"/>
        <end position="584"/>
    </location>
</feature>
<feature type="region of interest" description="Disordered" evidence="1">
    <location>
        <begin position="361"/>
        <end position="386"/>
    </location>
</feature>
<evidence type="ECO:0000313" key="2">
    <source>
        <dbReference type="EMBL" id="KXS93553.1"/>
    </source>
</evidence>
<evidence type="ECO:0000256" key="1">
    <source>
        <dbReference type="SAM" id="MobiDB-lite"/>
    </source>
</evidence>
<organism evidence="2 3">
    <name type="scientific">Pseudocercospora eumusae</name>
    <dbReference type="NCBI Taxonomy" id="321146"/>
    <lineage>
        <taxon>Eukaryota</taxon>
        <taxon>Fungi</taxon>
        <taxon>Dikarya</taxon>
        <taxon>Ascomycota</taxon>
        <taxon>Pezizomycotina</taxon>
        <taxon>Dothideomycetes</taxon>
        <taxon>Dothideomycetidae</taxon>
        <taxon>Mycosphaerellales</taxon>
        <taxon>Mycosphaerellaceae</taxon>
        <taxon>Pseudocercospora</taxon>
    </lineage>
</organism>
<sequence>MTILHLRICPQRHPNLRSNPGRVNLDKYDLTDESPEMWRNFLTNVATQVGGSDLGDPTIHEPGRCGELPHTRRSLQRLKLEYVDADDTEDIYPVHFEQAPQADMSTNRRSKAQAPPPTDEMRSESDSDNIVFLPNPKKAASKSRKPKRSSHRRVRDRDEDAQPTDERPSESDSDNILVLPNPRKAARKSRKMKRASRRRVRDRDEDEDHEDEQEDAFNNEGEPDLTRSDDGNPLIRLGIWPNHDDAQPTLNGNIAMDIVMVAEILSEDEIKYYSVPSWFVNGISIGHFERGKMVEEKDIALMASSYTEDSAFTGQNTPEKIRRRLFQLLNNANTREVPLNDYTYMEKEEVDENLLIQPPRTPYVMNEPFPSAPKAKRKAKLTKGKKQQNDKSIDIVVYFANNVATEDLPLELNWQLELNPEESFPDFDEWLLDGHEDYKGIRKGLENEVDEGGWDHNIEYEVFVLPQRSEKDGTMWNWKEQPSRTVASFLNASMEEEYGRKLYVEVHLNVHRDAEKMNDERDKKFEEDLDFAKRVGEAKGRLGEGSGRGTFATETGLKKKKKKAQKDLPARKGVARKKQLKPKRTKEGSSR</sequence>
<comment type="caution">
    <text evidence="2">The sequence shown here is derived from an EMBL/GenBank/DDBJ whole genome shotgun (WGS) entry which is preliminary data.</text>
</comment>
<name>A0A139GTM8_9PEZI</name>
<protein>
    <submittedName>
        <fullName evidence="2">Uncharacterized protein</fullName>
    </submittedName>
</protein>